<dbReference type="Proteomes" id="UP000078284">
    <property type="component" value="Chromosome 5"/>
</dbReference>
<dbReference type="PANTHER" id="PTHR36063:SF8">
    <property type="entry name" value="GENOME ASSEMBLY, CHROMOSOME: A06"/>
    <property type="match status" value="1"/>
</dbReference>
<gene>
    <name evidence="2" type="ordered locus">AXX17_At5g44580</name>
</gene>
<keyword evidence="1" id="KW-1133">Transmembrane helix</keyword>
<protein>
    <recommendedName>
        <fullName evidence="4">Transmembrane protein</fullName>
    </recommendedName>
</protein>
<comment type="caution">
    <text evidence="2">The sequence shown here is derived from an EMBL/GenBank/DDBJ whole genome shotgun (WGS) entry which is preliminary data.</text>
</comment>
<evidence type="ECO:0000313" key="3">
    <source>
        <dbReference type="Proteomes" id="UP000078284"/>
    </source>
</evidence>
<accession>A0A178URZ7</accession>
<dbReference type="PANTHER" id="PTHR36063">
    <property type="entry name" value="ARABIDOPSIS THALIANA GENOMIC DNA, CHROMOSOME 5, P1 CLONE:MOK16"/>
    <property type="match status" value="1"/>
</dbReference>
<feature type="transmembrane region" description="Helical" evidence="1">
    <location>
        <begin position="56"/>
        <end position="77"/>
    </location>
</feature>
<reference evidence="3" key="1">
    <citation type="journal article" date="2016" name="Proc. Natl. Acad. Sci. U.S.A.">
        <title>Chromosome-level assembly of Arabidopsis thaliana Ler reveals the extent of translocation and inversion polymorphisms.</title>
        <authorList>
            <person name="Zapata L."/>
            <person name="Ding J."/>
            <person name="Willing E.M."/>
            <person name="Hartwig B."/>
            <person name="Bezdan D."/>
            <person name="Jiao W.B."/>
            <person name="Patel V."/>
            <person name="Velikkakam James G."/>
            <person name="Koornneef M."/>
            <person name="Ossowski S."/>
            <person name="Schneeberger K."/>
        </authorList>
    </citation>
    <scope>NUCLEOTIDE SEQUENCE [LARGE SCALE GENOMIC DNA]</scope>
    <source>
        <strain evidence="3">cv. Landsberg erecta</strain>
    </source>
</reference>
<organism evidence="2 3">
    <name type="scientific">Arabidopsis thaliana</name>
    <name type="common">Mouse-ear cress</name>
    <dbReference type="NCBI Taxonomy" id="3702"/>
    <lineage>
        <taxon>Eukaryota</taxon>
        <taxon>Viridiplantae</taxon>
        <taxon>Streptophyta</taxon>
        <taxon>Embryophyta</taxon>
        <taxon>Tracheophyta</taxon>
        <taxon>Spermatophyta</taxon>
        <taxon>Magnoliopsida</taxon>
        <taxon>eudicotyledons</taxon>
        <taxon>Gunneridae</taxon>
        <taxon>Pentapetalae</taxon>
        <taxon>rosids</taxon>
        <taxon>malvids</taxon>
        <taxon>Brassicales</taxon>
        <taxon>Brassicaceae</taxon>
        <taxon>Camelineae</taxon>
        <taxon>Arabidopsis</taxon>
    </lineage>
</organism>
<keyword evidence="1" id="KW-0812">Transmembrane</keyword>
<name>A0A178URZ7_ARATH</name>
<dbReference type="EMBL" id="LUHQ01000005">
    <property type="protein sequence ID" value="OAO95914.1"/>
    <property type="molecule type" value="Genomic_DNA"/>
</dbReference>
<evidence type="ECO:0000256" key="1">
    <source>
        <dbReference type="SAM" id="Phobius"/>
    </source>
</evidence>
<keyword evidence="1" id="KW-0472">Membrane</keyword>
<proteinExistence type="predicted"/>
<evidence type="ECO:0000313" key="2">
    <source>
        <dbReference type="EMBL" id="OAO95914.1"/>
    </source>
</evidence>
<sequence>MTKEMRFVQTWGEVAPRLIASHQKQQQQFSDLPKLETIFEEGCCVDSLTVRAPKRIVIFLPLALSMILYMVLHKSIIGYY</sequence>
<dbReference type="AlphaFoldDB" id="A0A178URZ7"/>
<evidence type="ECO:0008006" key="4">
    <source>
        <dbReference type="Google" id="ProtNLM"/>
    </source>
</evidence>